<evidence type="ECO:0000313" key="3">
    <source>
        <dbReference type="EMBL" id="AGO83584.2"/>
    </source>
</evidence>
<dbReference type="RefSeq" id="YP_008436646.2">
    <property type="nucleotide sequence ID" value="NC_022098.1"/>
</dbReference>
<keyword evidence="2" id="KW-0812">Transmembrane</keyword>
<feature type="transmembrane region" description="Helical" evidence="2">
    <location>
        <begin position="219"/>
        <end position="244"/>
    </location>
</feature>
<evidence type="ECO:0000256" key="2">
    <source>
        <dbReference type="SAM" id="Phobius"/>
    </source>
</evidence>
<reference evidence="3 4" key="1">
    <citation type="journal article" date="2013" name="Science">
        <title>Pandoraviruses: amoeba viruses with genomes up to 2.5 Mb reaching that of parasitic eukaryotes.</title>
        <authorList>
            <person name="Philippe N."/>
            <person name="Legendre M."/>
            <person name="Doutre G."/>
            <person name="Coute Y."/>
            <person name="Poirot O."/>
            <person name="Lescot M."/>
            <person name="Arslan D."/>
            <person name="Seltzer V."/>
            <person name="Bertaux L."/>
            <person name="Bruley C."/>
            <person name="Garin J."/>
            <person name="Claverie J.M."/>
            <person name="Abergel C."/>
        </authorList>
    </citation>
    <scope>NUCLEOTIDE SEQUENCE [LARGE SCALE GENOMIC DNA]</scope>
</reference>
<protein>
    <submittedName>
        <fullName evidence="3">Uncharacterized protein</fullName>
    </submittedName>
</protein>
<gene>
    <name evidence="3" type="ORF">psal_cds_130</name>
</gene>
<evidence type="ECO:0000256" key="1">
    <source>
        <dbReference type="SAM" id="MobiDB-lite"/>
    </source>
</evidence>
<proteinExistence type="predicted"/>
<keyword evidence="4" id="KW-1185">Reference proteome</keyword>
<sequence>MKSLIGSATGRAPAYELVDMTRAARIGSGDADDPRHSVDSMADDPIDSDNGLGRVLDIESTDRPPRDVATGLCARIVRAAFWLLVAVGAMAMVLGLFYLGFVRPRLAPVERMVPTECNITSHVLISTMTADDGTGNQYIPGLGVRFTIERGGGDDSGAPTTREAIARPRIRRDESWMVAAERDAYLGRFTVGTVARCYYSREEHNFVTMSDESDALRHVVMWGIALATVASVVVFCCCGLLVVVEAEEQRRRRVDVMSRAVAARA</sequence>
<name>S4VT14_9VIRU</name>
<keyword evidence="2" id="KW-1133">Transmembrane helix</keyword>
<keyword evidence="2" id="KW-0472">Membrane</keyword>
<feature type="region of interest" description="Disordered" evidence="1">
    <location>
        <begin position="26"/>
        <end position="64"/>
    </location>
</feature>
<dbReference type="GeneID" id="16605371"/>
<accession>S4VT14</accession>
<evidence type="ECO:0000313" key="4">
    <source>
        <dbReference type="Proteomes" id="UP000204584"/>
    </source>
</evidence>
<dbReference type="KEGG" id="vg:16605371"/>
<dbReference type="EMBL" id="KC977571">
    <property type="protein sequence ID" value="AGO83584.2"/>
    <property type="molecule type" value="Genomic_DNA"/>
</dbReference>
<organism evidence="3 4">
    <name type="scientific">Pandoravirus salinus</name>
    <dbReference type="NCBI Taxonomy" id="1349410"/>
    <lineage>
        <taxon>Viruses</taxon>
        <taxon>Pandoravirus</taxon>
    </lineage>
</organism>
<feature type="transmembrane region" description="Helical" evidence="2">
    <location>
        <begin position="80"/>
        <end position="101"/>
    </location>
</feature>
<dbReference type="Proteomes" id="UP000204584">
    <property type="component" value="Segment"/>
</dbReference>